<organism evidence="3 4">
    <name type="scientific">Oldenlandia corymbosa var. corymbosa</name>
    <dbReference type="NCBI Taxonomy" id="529605"/>
    <lineage>
        <taxon>Eukaryota</taxon>
        <taxon>Viridiplantae</taxon>
        <taxon>Streptophyta</taxon>
        <taxon>Embryophyta</taxon>
        <taxon>Tracheophyta</taxon>
        <taxon>Spermatophyta</taxon>
        <taxon>Magnoliopsida</taxon>
        <taxon>eudicotyledons</taxon>
        <taxon>Gunneridae</taxon>
        <taxon>Pentapetalae</taxon>
        <taxon>asterids</taxon>
        <taxon>lamiids</taxon>
        <taxon>Gentianales</taxon>
        <taxon>Rubiaceae</taxon>
        <taxon>Rubioideae</taxon>
        <taxon>Spermacoceae</taxon>
        <taxon>Hedyotis-Oldenlandia complex</taxon>
        <taxon>Oldenlandia</taxon>
    </lineage>
</organism>
<reference evidence="3" key="1">
    <citation type="submission" date="2023-03" db="EMBL/GenBank/DDBJ databases">
        <authorList>
            <person name="Julca I."/>
        </authorList>
    </citation>
    <scope>NUCLEOTIDE SEQUENCE</scope>
</reference>
<dbReference type="InterPro" id="IPR025558">
    <property type="entry name" value="DUF4283"/>
</dbReference>
<accession>A0AAV1D7W8</accession>
<dbReference type="AlphaFoldDB" id="A0AAV1D7W8"/>
<protein>
    <submittedName>
        <fullName evidence="3">OLC1v1001487C1</fullName>
    </submittedName>
</protein>
<keyword evidence="4" id="KW-1185">Reference proteome</keyword>
<dbReference type="PANTHER" id="PTHR31286:SF180">
    <property type="entry name" value="OS10G0362600 PROTEIN"/>
    <property type="match status" value="1"/>
</dbReference>
<feature type="domain" description="DUF4283" evidence="2">
    <location>
        <begin position="14"/>
        <end position="66"/>
    </location>
</feature>
<evidence type="ECO:0000256" key="1">
    <source>
        <dbReference type="SAM" id="MobiDB-lite"/>
    </source>
</evidence>
<dbReference type="Pfam" id="PF14111">
    <property type="entry name" value="DUF4283"/>
    <property type="match status" value="1"/>
</dbReference>
<dbReference type="EMBL" id="OX459121">
    <property type="protein sequence ID" value="CAI9103059.1"/>
    <property type="molecule type" value="Genomic_DNA"/>
</dbReference>
<sequence length="312" mass="35568">MEEVYQEFKKIRFNGGYTLGLMNPRHVLIRFDQEDDYQRCWIRTLWNIGGFSMRILKWKLGFCFEEDPPVVPIWVSLSDFPIEYMHPEVIFSMATTLGKPLKVDTPTLNMTRPSVAQFCVKVDLTKELPKSVKIGKKGQEKHPPRKKDDGKKHEEKHDDPVHKKKGLKIAQTKPKWLFKGSEGKSKSPNLQVEIVKDYPLIVKATEKQPSKQQSLPEAETLALPSVEPHPAEETLAAWNFESQPHTIELQPPVIEPWLLESSSGLSIKEKASIPVDIPDSSDSRTEQLEVEHPVCVEVVKMDKVAVTEIVSN</sequence>
<evidence type="ECO:0000313" key="4">
    <source>
        <dbReference type="Proteomes" id="UP001161247"/>
    </source>
</evidence>
<feature type="compositionally biased region" description="Basic and acidic residues" evidence="1">
    <location>
        <begin position="137"/>
        <end position="161"/>
    </location>
</feature>
<proteinExistence type="predicted"/>
<evidence type="ECO:0000259" key="2">
    <source>
        <dbReference type="Pfam" id="PF14111"/>
    </source>
</evidence>
<dbReference type="PANTHER" id="PTHR31286">
    <property type="entry name" value="GLYCINE-RICH CELL WALL STRUCTURAL PROTEIN 1.8-LIKE"/>
    <property type="match status" value="1"/>
</dbReference>
<feature type="region of interest" description="Disordered" evidence="1">
    <location>
        <begin position="131"/>
        <end position="166"/>
    </location>
</feature>
<dbReference type="Proteomes" id="UP001161247">
    <property type="component" value="Chromosome 4"/>
</dbReference>
<dbReference type="InterPro" id="IPR040256">
    <property type="entry name" value="At4g02000-like"/>
</dbReference>
<evidence type="ECO:0000313" key="3">
    <source>
        <dbReference type="EMBL" id="CAI9103059.1"/>
    </source>
</evidence>
<gene>
    <name evidence="3" type="ORF">OLC1_LOCUS12290</name>
</gene>
<name>A0AAV1D7W8_OLDCO</name>